<dbReference type="PANTHER" id="PTHR47791:SF3">
    <property type="entry name" value="MEIOTICALLY UP-REGULATED GENE 191 PROTEIN"/>
    <property type="match status" value="1"/>
</dbReference>
<keyword evidence="2" id="KW-0472">Membrane</keyword>
<feature type="compositionally biased region" description="Polar residues" evidence="1">
    <location>
        <begin position="311"/>
        <end position="335"/>
    </location>
</feature>
<name>A0AAW0G855_9APHY</name>
<feature type="compositionally biased region" description="Polar residues" evidence="1">
    <location>
        <begin position="342"/>
        <end position="359"/>
    </location>
</feature>
<keyword evidence="2" id="KW-1133">Transmembrane helix</keyword>
<dbReference type="InterPro" id="IPR053169">
    <property type="entry name" value="MUG_Protein"/>
</dbReference>
<dbReference type="EMBL" id="JASBNA010000010">
    <property type="protein sequence ID" value="KAK7688612.1"/>
    <property type="molecule type" value="Genomic_DNA"/>
</dbReference>
<proteinExistence type="predicted"/>
<organism evidence="3 4">
    <name type="scientific">Cerrena zonata</name>
    <dbReference type="NCBI Taxonomy" id="2478898"/>
    <lineage>
        <taxon>Eukaryota</taxon>
        <taxon>Fungi</taxon>
        <taxon>Dikarya</taxon>
        <taxon>Basidiomycota</taxon>
        <taxon>Agaricomycotina</taxon>
        <taxon>Agaricomycetes</taxon>
        <taxon>Polyporales</taxon>
        <taxon>Cerrenaceae</taxon>
        <taxon>Cerrena</taxon>
    </lineage>
</organism>
<accession>A0AAW0G855</accession>
<reference evidence="3 4" key="1">
    <citation type="submission" date="2022-09" db="EMBL/GenBank/DDBJ databases">
        <authorList>
            <person name="Palmer J.M."/>
        </authorList>
    </citation>
    <scope>NUCLEOTIDE SEQUENCE [LARGE SCALE GENOMIC DNA]</scope>
    <source>
        <strain evidence="3 4">DSM 7382</strain>
    </source>
</reference>
<evidence type="ECO:0000256" key="2">
    <source>
        <dbReference type="SAM" id="Phobius"/>
    </source>
</evidence>
<dbReference type="Pfam" id="PF03663">
    <property type="entry name" value="Glyco_hydro_76"/>
    <property type="match status" value="1"/>
</dbReference>
<evidence type="ECO:0000256" key="1">
    <source>
        <dbReference type="SAM" id="MobiDB-lite"/>
    </source>
</evidence>
<evidence type="ECO:0008006" key="5">
    <source>
        <dbReference type="Google" id="ProtNLM"/>
    </source>
</evidence>
<evidence type="ECO:0000313" key="4">
    <source>
        <dbReference type="Proteomes" id="UP001385951"/>
    </source>
</evidence>
<dbReference type="Proteomes" id="UP001385951">
    <property type="component" value="Unassembled WGS sequence"/>
</dbReference>
<dbReference type="SUPFAM" id="SSF48208">
    <property type="entry name" value="Six-hairpin glycosidases"/>
    <property type="match status" value="1"/>
</dbReference>
<dbReference type="PANTHER" id="PTHR47791">
    <property type="entry name" value="MEIOTICALLY UP-REGULATED GENE 191 PROTEIN"/>
    <property type="match status" value="1"/>
</dbReference>
<feature type="region of interest" description="Disordered" evidence="1">
    <location>
        <begin position="207"/>
        <end position="228"/>
    </location>
</feature>
<feature type="region of interest" description="Disordered" evidence="1">
    <location>
        <begin position="273"/>
        <end position="363"/>
    </location>
</feature>
<evidence type="ECO:0000313" key="3">
    <source>
        <dbReference type="EMBL" id="KAK7688612.1"/>
    </source>
</evidence>
<keyword evidence="4" id="KW-1185">Reference proteome</keyword>
<dbReference type="AlphaFoldDB" id="A0AAW0G855"/>
<keyword evidence="2" id="KW-0812">Transmembrane</keyword>
<sequence length="388" mass="42414">MALSAYLYEITRNQTYYEFANLSHTFIQSHLYNVSRGCIMDNYDIQQCQTGNNRAFTYNTGLYLEGLSVFSNTTKDSGLIQLANQIALDSMKKSSLWTNVNGVITGSRSNVTNDDVGHSFKVMLIRALHEHWSRSENASEIANLIEKFLTVQHNAILNLARYPGTNWYTHAWTGPPVPTMLPWGQLAAMDVLSSAISFAANITDTNNTSPNASASPTSPQQSSTSHNTPFGPIIGGAVGGSVVLILILIIGIMFRRLRSHSAAALTKTIVQKPEPLGESPRRMSSDPLQSIDPFPPPSPPPFPIIEHFHSSKLQNEDQQPASAATQSNSQPSSQLGAARLSTPPQNRSPENSGTRQDSITEMIHRLNQALVSLTEEAPAAAPPRYEDI</sequence>
<dbReference type="InterPro" id="IPR005198">
    <property type="entry name" value="Glyco_hydro_76"/>
</dbReference>
<feature type="transmembrane region" description="Helical" evidence="2">
    <location>
        <begin position="230"/>
        <end position="254"/>
    </location>
</feature>
<gene>
    <name evidence="3" type="ORF">QCA50_008150</name>
</gene>
<dbReference type="Gene3D" id="1.50.10.20">
    <property type="match status" value="1"/>
</dbReference>
<comment type="caution">
    <text evidence="3">The sequence shown here is derived from an EMBL/GenBank/DDBJ whole genome shotgun (WGS) entry which is preliminary data.</text>
</comment>
<dbReference type="GO" id="GO:0005975">
    <property type="term" value="P:carbohydrate metabolic process"/>
    <property type="evidence" value="ECO:0007669"/>
    <property type="project" value="InterPro"/>
</dbReference>
<protein>
    <recommendedName>
        <fullName evidence="5">Glycoside hydrolase family 76 protein</fullName>
    </recommendedName>
</protein>
<feature type="compositionally biased region" description="Pro residues" evidence="1">
    <location>
        <begin position="293"/>
        <end position="303"/>
    </location>
</feature>
<dbReference type="InterPro" id="IPR008928">
    <property type="entry name" value="6-hairpin_glycosidase_sf"/>
</dbReference>